<keyword evidence="1" id="KW-0547">Nucleotide-binding</keyword>
<dbReference type="InterPro" id="IPR006073">
    <property type="entry name" value="GTP-bd"/>
</dbReference>
<dbReference type="PANTHER" id="PTHR42714:SF2">
    <property type="entry name" value="TRNA MODIFICATION GTPASE GTPBP3, MITOCHONDRIAL"/>
    <property type="match status" value="1"/>
</dbReference>
<evidence type="ECO:0000256" key="1">
    <source>
        <dbReference type="ARBA" id="ARBA00022741"/>
    </source>
</evidence>
<dbReference type="EMBL" id="CP071709">
    <property type="protein sequence ID" value="QVY61278.1"/>
    <property type="molecule type" value="Genomic_DNA"/>
</dbReference>
<evidence type="ECO:0000313" key="4">
    <source>
        <dbReference type="EMBL" id="QVY61278.1"/>
    </source>
</evidence>
<accession>A0ABX8FA43</accession>
<keyword evidence="5" id="KW-1185">Reference proteome</keyword>
<dbReference type="Proteomes" id="UP000679247">
    <property type="component" value="Chromosome"/>
</dbReference>
<protein>
    <submittedName>
        <fullName evidence="4">GTP-binding protein</fullName>
    </submittedName>
</protein>
<dbReference type="RefSeq" id="WP_214476349.1">
    <property type="nucleotide sequence ID" value="NZ_CP071709.1"/>
</dbReference>
<dbReference type="Gene3D" id="3.40.50.300">
    <property type="entry name" value="P-loop containing nucleotide triphosphate hydrolases"/>
    <property type="match status" value="1"/>
</dbReference>
<keyword evidence="2" id="KW-0342">GTP-binding</keyword>
<evidence type="ECO:0000313" key="5">
    <source>
        <dbReference type="Proteomes" id="UP000679247"/>
    </source>
</evidence>
<dbReference type="SUPFAM" id="SSF52540">
    <property type="entry name" value="P-loop containing nucleoside triphosphate hydrolases"/>
    <property type="match status" value="1"/>
</dbReference>
<evidence type="ECO:0000256" key="2">
    <source>
        <dbReference type="ARBA" id="ARBA00023134"/>
    </source>
</evidence>
<reference evidence="4 5" key="1">
    <citation type="submission" date="2021-03" db="EMBL/GenBank/DDBJ databases">
        <title>The first data on the complete genome of the tetrodotoxin-producing bacterium.</title>
        <authorList>
            <person name="Melnikova D.I."/>
            <person name="Nijland R."/>
            <person name="Magarlamov T.Y."/>
        </authorList>
    </citation>
    <scope>NUCLEOTIDE SEQUENCE [LARGE SCALE GENOMIC DNA]</scope>
    <source>
        <strain evidence="4 5">1839</strain>
    </source>
</reference>
<dbReference type="InterPro" id="IPR027417">
    <property type="entry name" value="P-loop_NTPase"/>
</dbReference>
<dbReference type="PANTHER" id="PTHR42714">
    <property type="entry name" value="TRNA MODIFICATION GTPASE GTPBP3"/>
    <property type="match status" value="1"/>
</dbReference>
<evidence type="ECO:0000259" key="3">
    <source>
        <dbReference type="Pfam" id="PF01926"/>
    </source>
</evidence>
<feature type="domain" description="G" evidence="3">
    <location>
        <begin position="50"/>
        <end position="169"/>
    </location>
</feature>
<gene>
    <name evidence="4" type="ORF">J1899_20360</name>
</gene>
<dbReference type="Pfam" id="PF01926">
    <property type="entry name" value="MMR_HSR1"/>
    <property type="match status" value="1"/>
</dbReference>
<name>A0ABX8FA43_9BACI</name>
<dbReference type="NCBIfam" id="TIGR00231">
    <property type="entry name" value="small_GTP"/>
    <property type="match status" value="1"/>
</dbReference>
<dbReference type="InterPro" id="IPR005225">
    <property type="entry name" value="Small_GTP-bd"/>
</dbReference>
<organism evidence="4 5">
    <name type="scientific">Cytobacillus gottheilii</name>
    <dbReference type="NCBI Taxonomy" id="859144"/>
    <lineage>
        <taxon>Bacteria</taxon>
        <taxon>Bacillati</taxon>
        <taxon>Bacillota</taxon>
        <taxon>Bacilli</taxon>
        <taxon>Bacillales</taxon>
        <taxon>Bacillaceae</taxon>
        <taxon>Cytobacillus</taxon>
    </lineage>
</organism>
<proteinExistence type="predicted"/>
<sequence>MSLDVQIEYESDIDELIERYSSLSFLKSIQLRADASISWDRESGTTYDLQVIFIGKTGYGKSTTLNSIIGNRVFETNDVSSCTKKLHSAEYKLHSKKPYYFSLCDLPGVGESTEADERYLEWYRDILLKSNCVVYVLRADQRDFTIDEKIFSSLFQNQAEKKKVIIALNYADKVEPINRKYPFQPSEAQLINLRNRVNQVSQVFDIQRGNILFYSAGEQYNMKILINAIRGIIQQQYKLLR</sequence>